<protein>
    <recommendedName>
        <fullName evidence="1">Aerobactin siderophore biosynthesis IucA/IucC N-terminal domain-containing protein</fullName>
    </recommendedName>
</protein>
<dbReference type="InterPro" id="IPR037455">
    <property type="entry name" value="LucA/IucC-like"/>
</dbReference>
<dbReference type="AlphaFoldDB" id="A0A067MEV6"/>
<dbReference type="Pfam" id="PF04183">
    <property type="entry name" value="IucA_IucC"/>
    <property type="match status" value="1"/>
</dbReference>
<dbReference type="OrthoDB" id="2117718at2759"/>
<dbReference type="GO" id="GO:0019290">
    <property type="term" value="P:siderophore biosynthetic process"/>
    <property type="evidence" value="ECO:0007669"/>
    <property type="project" value="InterPro"/>
</dbReference>
<evidence type="ECO:0000259" key="1">
    <source>
        <dbReference type="Pfam" id="PF04183"/>
    </source>
</evidence>
<dbReference type="STRING" id="930990.A0A067MEV6"/>
<dbReference type="InterPro" id="IPR007310">
    <property type="entry name" value="Aerobactin_biosyn_IucA/IucC_N"/>
</dbReference>
<accession>A0A067MEV6</accession>
<dbReference type="InParanoid" id="A0A067MEV6"/>
<sequence length="665" mass="74144">MQSAVLSVNQPERLSSRNAASALHRARLSSFSRVLAAAVDERLFSASLITVTQGSIRIESGDVCAWCLIAPHTRSILQRDHLYLIGLLHHPIRLKDDTIAVLYPPDISDRIFRIIPPSTATDAFPEKLDVNSFVVDICQGSASNTIFDLRLVESDLDSTVLISEAAAAYNARQARMVRVQAESLSSVEHLTYAYLAAGPTPDIGTASPIDWENAVIEGHWTNPWNKSRCAILPIAPIATSDAETLRRPGIAFAAVRRDEVTIRGDYEAYMARILPIDDRIPDEYRPENGWLVVPFHPLQTPNIREKFPNAVVMEGLRVDAFAQLSLRTLCATNQTTCIVSLPNGAGLAEETLAVKVPIGVSVSSAIRTMTPKTCFNGVGLTRVVDKIVRMIPGNKLLFWPEVACVWHHDIDEQIAKYITSVIRTELVPLGERVIVTAPLTDIDPATGTSRCEVAFQLDSQLAKEKFLTVYANELFTVFLPPILGAGFSFEGHMQNVLLRVRPVAQGGDLSERWAFAGFVIRDSGGVRVHPETLREKTGEELDLLPGAVAMNSTKSMSTVYKLANHTLVQCHLHPLIRALGLHHSGIGWHIVRQAFRKHCPKDHEPYTLWMRCSWISMKSPLRMKFDETYYDTHEDYTPNIMLYRGEEWARDCPWWGSEDVVELDE</sequence>
<dbReference type="Gene3D" id="1.10.510.40">
    <property type="match status" value="1"/>
</dbReference>
<dbReference type="HOGENOM" id="CLU_010625_1_0_1"/>
<proteinExistence type="predicted"/>
<dbReference type="Proteomes" id="UP000027195">
    <property type="component" value="Unassembled WGS sequence"/>
</dbReference>
<evidence type="ECO:0000313" key="2">
    <source>
        <dbReference type="EMBL" id="KDQ10367.1"/>
    </source>
</evidence>
<organism evidence="2 3">
    <name type="scientific">Botryobasidium botryosum (strain FD-172 SS1)</name>
    <dbReference type="NCBI Taxonomy" id="930990"/>
    <lineage>
        <taxon>Eukaryota</taxon>
        <taxon>Fungi</taxon>
        <taxon>Dikarya</taxon>
        <taxon>Basidiomycota</taxon>
        <taxon>Agaricomycotina</taxon>
        <taxon>Agaricomycetes</taxon>
        <taxon>Cantharellales</taxon>
        <taxon>Botryobasidiaceae</taxon>
        <taxon>Botryobasidium</taxon>
    </lineage>
</organism>
<dbReference type="EMBL" id="KL198068">
    <property type="protein sequence ID" value="KDQ10367.1"/>
    <property type="molecule type" value="Genomic_DNA"/>
</dbReference>
<name>A0A067MEV6_BOTB1</name>
<keyword evidence="3" id="KW-1185">Reference proteome</keyword>
<gene>
    <name evidence="2" type="ORF">BOTBODRAFT_190525</name>
</gene>
<reference evidence="3" key="1">
    <citation type="journal article" date="2014" name="Proc. Natl. Acad. Sci. U.S.A.">
        <title>Extensive sampling of basidiomycete genomes demonstrates inadequacy of the white-rot/brown-rot paradigm for wood decay fungi.</title>
        <authorList>
            <person name="Riley R."/>
            <person name="Salamov A.A."/>
            <person name="Brown D.W."/>
            <person name="Nagy L.G."/>
            <person name="Floudas D."/>
            <person name="Held B.W."/>
            <person name="Levasseur A."/>
            <person name="Lombard V."/>
            <person name="Morin E."/>
            <person name="Otillar R."/>
            <person name="Lindquist E.A."/>
            <person name="Sun H."/>
            <person name="LaButti K.M."/>
            <person name="Schmutz J."/>
            <person name="Jabbour D."/>
            <person name="Luo H."/>
            <person name="Baker S.E."/>
            <person name="Pisabarro A.G."/>
            <person name="Walton J.D."/>
            <person name="Blanchette R.A."/>
            <person name="Henrissat B."/>
            <person name="Martin F."/>
            <person name="Cullen D."/>
            <person name="Hibbett D.S."/>
            <person name="Grigoriev I.V."/>
        </authorList>
    </citation>
    <scope>NUCLEOTIDE SEQUENCE [LARGE SCALE GENOMIC DNA]</scope>
    <source>
        <strain evidence="3">FD-172 SS1</strain>
    </source>
</reference>
<dbReference type="PANTHER" id="PTHR34384">
    <property type="entry name" value="L-2,3-DIAMINOPROPANOATE--CITRATE LIGASE"/>
    <property type="match status" value="1"/>
</dbReference>
<evidence type="ECO:0000313" key="3">
    <source>
        <dbReference type="Proteomes" id="UP000027195"/>
    </source>
</evidence>
<feature type="domain" description="Aerobactin siderophore biosynthesis IucA/IucC N-terminal" evidence="1">
    <location>
        <begin position="209"/>
        <end position="439"/>
    </location>
</feature>
<dbReference type="PANTHER" id="PTHR34384:SF5">
    <property type="entry name" value="L-2,3-DIAMINOPROPANOATE--CITRATE LIGASE"/>
    <property type="match status" value="1"/>
</dbReference>